<reference evidence="2 3" key="1">
    <citation type="submission" date="2022-11" db="EMBL/GenBank/DDBJ databases">
        <title>Minimal conservation of predation-associated metabolite biosynthetic gene clusters underscores biosynthetic potential of Myxococcota including descriptions for ten novel species: Archangium lansinium sp. nov., Myxococcus landrumus sp. nov., Nannocystis bai.</title>
        <authorList>
            <person name="Ahearne A."/>
            <person name="Stevens C."/>
            <person name="Phillips K."/>
        </authorList>
    </citation>
    <scope>NUCLEOTIDE SEQUENCE [LARGE SCALE GENOMIC DNA]</scope>
    <source>
        <strain evidence="2 3">MIWBW</strain>
    </source>
</reference>
<sequence length="631" mass="67012">MRTLFLTLSLLLVLGACKKAPVEPGLATLIQVQGQVTVQHGAQSLAGAAEQPLYSGDILATGPASTARVRYVNGVEVQVKEKSRFRISGVPGALTLELEEGFIISTAPADAGTGLTVTGRFGRAELVTAAEMVFDLSSGEPRLGLEFGEIRVVGPDGKQVPLVMGEELVLSLGKPKPAPQPVATAEEIVFILKPQGGKARVRAAQESAFTEVSSGQTHELGPGSVFEIPPQARARLSSGELQVNLQGDTAGTLTAASRQGERRSYGLQLSRGQAQLQFAPGQHTLKLTDGKGEFELNVSEQSAIAINNPQEGSTVTVLTGQVELVTDGKAAVLKAGEELSRAVAEPSALPDTEPALVMAPDAKARILCDGVCEAGVQVPENSEGKLRVEVAGDSAFREPLLAGRAGSKWVMLPAPARGELYWRFLSEDGTPRAQGSARFQPDRGLSELSDGSPRAEVLETGLKASILFQGAVPTLHFNFSAREGARTYRLRLYRSSDPQKPLLERAASRTEYTLEAGALGEGSYLWYVAALGPGGEELSGGRMNKLELVYDNARRGLAIRRPRSGERVGGKGVPLEGVAPMGSRLFVNGQPVALDAKGRFSQRLAPARVLVFRLISAQGEAYWVRTLRSDR</sequence>
<keyword evidence="1" id="KW-0732">Signal</keyword>
<gene>
    <name evidence="2" type="ORF">OV287_08520</name>
</gene>
<keyword evidence="3" id="KW-1185">Reference proteome</keyword>
<organism evidence="2 3">
    <name type="scientific">Archangium lansingense</name>
    <dbReference type="NCBI Taxonomy" id="2995310"/>
    <lineage>
        <taxon>Bacteria</taxon>
        <taxon>Pseudomonadati</taxon>
        <taxon>Myxococcota</taxon>
        <taxon>Myxococcia</taxon>
        <taxon>Myxococcales</taxon>
        <taxon>Cystobacterineae</taxon>
        <taxon>Archangiaceae</taxon>
        <taxon>Archangium</taxon>
    </lineage>
</organism>
<feature type="chain" id="PRO_5045092711" description="FecR family protein" evidence="1">
    <location>
        <begin position="20"/>
        <end position="631"/>
    </location>
</feature>
<dbReference type="PANTHER" id="PTHR38731">
    <property type="entry name" value="LIPL45-RELATED LIPOPROTEIN-RELATED"/>
    <property type="match status" value="1"/>
</dbReference>
<evidence type="ECO:0000313" key="3">
    <source>
        <dbReference type="Proteomes" id="UP001207654"/>
    </source>
</evidence>
<evidence type="ECO:0008006" key="4">
    <source>
        <dbReference type="Google" id="ProtNLM"/>
    </source>
</evidence>
<protein>
    <recommendedName>
        <fullName evidence="4">FecR family protein</fullName>
    </recommendedName>
</protein>
<comment type="caution">
    <text evidence="2">The sequence shown here is derived from an EMBL/GenBank/DDBJ whole genome shotgun (WGS) entry which is preliminary data.</text>
</comment>
<name>A0ABT4A0M2_9BACT</name>
<dbReference type="PROSITE" id="PS51257">
    <property type="entry name" value="PROKAR_LIPOPROTEIN"/>
    <property type="match status" value="1"/>
</dbReference>
<dbReference type="EMBL" id="JAPNKA010000001">
    <property type="protein sequence ID" value="MCY1074529.1"/>
    <property type="molecule type" value="Genomic_DNA"/>
</dbReference>
<dbReference type="Proteomes" id="UP001207654">
    <property type="component" value="Unassembled WGS sequence"/>
</dbReference>
<dbReference type="PANTHER" id="PTHR38731:SF1">
    <property type="entry name" value="FECR PROTEIN DOMAIN-CONTAINING PROTEIN"/>
    <property type="match status" value="1"/>
</dbReference>
<accession>A0ABT4A0M2</accession>
<feature type="signal peptide" evidence="1">
    <location>
        <begin position="1"/>
        <end position="19"/>
    </location>
</feature>
<evidence type="ECO:0000313" key="2">
    <source>
        <dbReference type="EMBL" id="MCY1074529.1"/>
    </source>
</evidence>
<proteinExistence type="predicted"/>
<evidence type="ECO:0000256" key="1">
    <source>
        <dbReference type="SAM" id="SignalP"/>
    </source>
</evidence>
<dbReference type="RefSeq" id="WP_267533491.1">
    <property type="nucleotide sequence ID" value="NZ_JAPNKA010000001.1"/>
</dbReference>